<gene>
    <name evidence="3" type="ORF">HLY00_5336</name>
</gene>
<organism evidence="3 4">
    <name type="scientific">Mycolicibacterium hippocampi</name>
    <dbReference type="NCBI Taxonomy" id="659824"/>
    <lineage>
        <taxon>Bacteria</taxon>
        <taxon>Bacillati</taxon>
        <taxon>Actinomycetota</taxon>
        <taxon>Actinomycetes</taxon>
        <taxon>Mycobacteriales</taxon>
        <taxon>Mycobacteriaceae</taxon>
        <taxon>Mycolicibacterium</taxon>
    </lineage>
</organism>
<dbReference type="CDD" id="cd00085">
    <property type="entry name" value="HNHc"/>
    <property type="match status" value="1"/>
</dbReference>
<sequence>MFDSMFAGVAEDALVGVIEAAAREEAAAGARKLAAIAELVDRCVDEDDERGRWAVDPWDHTAARVAAALTVGHRRASGQMRIAVALRYRLPKVAALFSAGALSARVISELTWRTQLVEDHALITLIDAELADKAVRWGPLSVVVLGRAIDAVIERYDPEAVRRAREVIRTRDFHIGACEDTNEFTVVWGRLSPTDAAALRARITAMVAGVCPDDPRTAGERWADAVGALGHGNTVLTCRCGGEHCPATPAPSSSVVIRVIADQAAVDAARKLIAAQNAEHAQSTAAQNPEPAENAENAEPEPTLADDAENAEPDEDIEPEAMPVAEPEPESEPADDVDSMPSRLTDAGLAVLPGRGVIPTAVLAEALRGGAKVAPLWLPGPDPEPHYRPSARLAEFIRVRDMFCRFPGCDVPADRCDIDHVEPWPLGPTHPSNLNCKCRSHHLMKTFWGGPDGWRDRQLPDATVIWTAPDGRTYTTKPGSRLFFPSYTLATADLPPPACGPPIHPGRTAMMPRRRRTRAADNAASIKAERALNSSAPQNSPR</sequence>
<dbReference type="AlphaFoldDB" id="A0A850PQL5"/>
<comment type="caution">
    <text evidence="3">The sequence shown here is derived from an EMBL/GenBank/DDBJ whole genome shotgun (WGS) entry which is preliminary data.</text>
</comment>
<evidence type="ECO:0000313" key="4">
    <source>
        <dbReference type="Proteomes" id="UP000570517"/>
    </source>
</evidence>
<dbReference type="RefSeq" id="WP_178358755.1">
    <property type="nucleotide sequence ID" value="NZ_JABFYL010000024.1"/>
</dbReference>
<accession>A0A850PQL5</accession>
<keyword evidence="4" id="KW-1185">Reference proteome</keyword>
<feature type="compositionally biased region" description="Acidic residues" evidence="1">
    <location>
        <begin position="327"/>
        <end position="338"/>
    </location>
</feature>
<dbReference type="InterPro" id="IPR003870">
    <property type="entry name" value="DUF222"/>
</dbReference>
<feature type="compositionally biased region" description="Low complexity" evidence="1">
    <location>
        <begin position="285"/>
        <end position="295"/>
    </location>
</feature>
<feature type="domain" description="HNH nuclease" evidence="2">
    <location>
        <begin position="392"/>
        <end position="443"/>
    </location>
</feature>
<reference evidence="3 4" key="1">
    <citation type="submission" date="2020-05" db="EMBL/GenBank/DDBJ databases">
        <title>Draft genome sequence of Mycobacterium hippocampi DL, isolated from European seabass, Dicentrarchus labrax, reared in fish farms.</title>
        <authorList>
            <person name="Stathopoulou P."/>
            <person name="Asimakis E."/>
            <person name="Tzokas K."/>
            <person name="Batargias C."/>
            <person name="Tsiamis G."/>
        </authorList>
    </citation>
    <scope>NUCLEOTIDE SEQUENCE [LARGE SCALE GENOMIC DNA]</scope>
    <source>
        <strain evidence="3 4">DL</strain>
    </source>
</reference>
<feature type="region of interest" description="Disordered" evidence="1">
    <location>
        <begin position="498"/>
        <end position="542"/>
    </location>
</feature>
<feature type="compositionally biased region" description="Acidic residues" evidence="1">
    <location>
        <begin position="296"/>
        <end position="319"/>
    </location>
</feature>
<dbReference type="Proteomes" id="UP000570517">
    <property type="component" value="Unassembled WGS sequence"/>
</dbReference>
<dbReference type="InterPro" id="IPR003615">
    <property type="entry name" value="HNH_nuc"/>
</dbReference>
<proteinExistence type="predicted"/>
<evidence type="ECO:0000259" key="2">
    <source>
        <dbReference type="SMART" id="SM00507"/>
    </source>
</evidence>
<evidence type="ECO:0000313" key="3">
    <source>
        <dbReference type="EMBL" id="NVN50400.1"/>
    </source>
</evidence>
<feature type="region of interest" description="Disordered" evidence="1">
    <location>
        <begin position="277"/>
        <end position="342"/>
    </location>
</feature>
<evidence type="ECO:0000256" key="1">
    <source>
        <dbReference type="SAM" id="MobiDB-lite"/>
    </source>
</evidence>
<dbReference type="Pfam" id="PF02720">
    <property type="entry name" value="DUF222"/>
    <property type="match status" value="1"/>
</dbReference>
<name>A0A850PQL5_9MYCO</name>
<dbReference type="EMBL" id="JABFYL010000024">
    <property type="protein sequence ID" value="NVN50400.1"/>
    <property type="molecule type" value="Genomic_DNA"/>
</dbReference>
<feature type="compositionally biased region" description="Polar residues" evidence="1">
    <location>
        <begin position="532"/>
        <end position="542"/>
    </location>
</feature>
<protein>
    <submittedName>
        <fullName evidence="3">13E12 repeat family protein</fullName>
    </submittedName>
</protein>
<dbReference type="SMART" id="SM00507">
    <property type="entry name" value="HNHc"/>
    <property type="match status" value="1"/>
</dbReference>